<sequence>METPQQITSDELRRISGHFQEKYGLAMDSLTAALLNEVKAKGQHNIESQKELADKIMSEIKAVKGAIKPLVTENPWVAFTYGFGKHAWAFTTVVLLGVGLLLHHSRETTKAEYQRAQLVLERYPNLPMLEPLIKSAKIVQKDQGAFLELAPAKDRLLLGRNYTVDPSIRLPESAQKVFVPLSFK</sequence>
<name>A0A7C9BJ81_9BACT</name>
<keyword evidence="2" id="KW-1185">Reference proteome</keyword>
<evidence type="ECO:0000313" key="2">
    <source>
        <dbReference type="Proteomes" id="UP000479293"/>
    </source>
</evidence>
<gene>
    <name evidence="1" type="ORF">GBK04_29760</name>
</gene>
<dbReference type="AlphaFoldDB" id="A0A7C9BJ81"/>
<proteinExistence type="predicted"/>
<accession>A0A7C9BJ81</accession>
<comment type="caution">
    <text evidence="1">The sequence shown here is derived from an EMBL/GenBank/DDBJ whole genome shotgun (WGS) entry which is preliminary data.</text>
</comment>
<reference evidence="1 2" key="1">
    <citation type="submission" date="2019-10" db="EMBL/GenBank/DDBJ databases">
        <title>Draft Genome Sequence of Cytophagaceae sp. SJW1-29.</title>
        <authorList>
            <person name="Choi A."/>
        </authorList>
    </citation>
    <scope>NUCLEOTIDE SEQUENCE [LARGE SCALE GENOMIC DNA]</scope>
    <source>
        <strain evidence="1 2">SJW1-29</strain>
    </source>
</reference>
<dbReference type="Proteomes" id="UP000479293">
    <property type="component" value="Unassembled WGS sequence"/>
</dbReference>
<organism evidence="1 2">
    <name type="scientific">Salmonirosea aquatica</name>
    <dbReference type="NCBI Taxonomy" id="2654236"/>
    <lineage>
        <taxon>Bacteria</taxon>
        <taxon>Pseudomonadati</taxon>
        <taxon>Bacteroidota</taxon>
        <taxon>Cytophagia</taxon>
        <taxon>Cytophagales</taxon>
        <taxon>Spirosomataceae</taxon>
        <taxon>Salmonirosea</taxon>
    </lineage>
</organism>
<evidence type="ECO:0000313" key="1">
    <source>
        <dbReference type="EMBL" id="MPR37400.1"/>
    </source>
</evidence>
<dbReference type="RefSeq" id="WP_152766853.1">
    <property type="nucleotide sequence ID" value="NZ_WHLY01000004.1"/>
</dbReference>
<dbReference type="EMBL" id="WHLY01000004">
    <property type="protein sequence ID" value="MPR37400.1"/>
    <property type="molecule type" value="Genomic_DNA"/>
</dbReference>
<protein>
    <submittedName>
        <fullName evidence="1">Uncharacterized protein</fullName>
    </submittedName>
</protein>